<organism evidence="7 8">
    <name type="scientific">Artemisia annua</name>
    <name type="common">Sweet wormwood</name>
    <dbReference type="NCBI Taxonomy" id="35608"/>
    <lineage>
        <taxon>Eukaryota</taxon>
        <taxon>Viridiplantae</taxon>
        <taxon>Streptophyta</taxon>
        <taxon>Embryophyta</taxon>
        <taxon>Tracheophyta</taxon>
        <taxon>Spermatophyta</taxon>
        <taxon>Magnoliopsida</taxon>
        <taxon>eudicotyledons</taxon>
        <taxon>Gunneridae</taxon>
        <taxon>Pentapetalae</taxon>
        <taxon>asterids</taxon>
        <taxon>campanulids</taxon>
        <taxon>Asterales</taxon>
        <taxon>Asteraceae</taxon>
        <taxon>Asteroideae</taxon>
        <taxon>Anthemideae</taxon>
        <taxon>Artemisiinae</taxon>
        <taxon>Artemisia</taxon>
    </lineage>
</organism>
<feature type="domain" description="WHEP-TRS" evidence="6">
    <location>
        <begin position="46"/>
        <end position="102"/>
    </location>
</feature>
<evidence type="ECO:0000313" key="8">
    <source>
        <dbReference type="Proteomes" id="UP000245207"/>
    </source>
</evidence>
<keyword evidence="2" id="KW-0547">Nucleotide-binding</keyword>
<evidence type="ECO:0000256" key="5">
    <source>
        <dbReference type="ARBA" id="ARBA00023146"/>
    </source>
</evidence>
<keyword evidence="4" id="KW-0648">Protein biosynthesis</keyword>
<keyword evidence="8" id="KW-1185">Reference proteome</keyword>
<dbReference type="Pfam" id="PF00458">
    <property type="entry name" value="WHEP-TRS"/>
    <property type="match status" value="1"/>
</dbReference>
<dbReference type="SUPFAM" id="SSF47060">
    <property type="entry name" value="S15/NS1 RNA-binding domain"/>
    <property type="match status" value="1"/>
</dbReference>
<dbReference type="GO" id="GO:0004812">
    <property type="term" value="F:aminoacyl-tRNA ligase activity"/>
    <property type="evidence" value="ECO:0007669"/>
    <property type="project" value="UniProtKB-KW"/>
</dbReference>
<proteinExistence type="predicted"/>
<evidence type="ECO:0000256" key="4">
    <source>
        <dbReference type="ARBA" id="ARBA00022917"/>
    </source>
</evidence>
<evidence type="ECO:0000313" key="7">
    <source>
        <dbReference type="EMBL" id="PWA54251.1"/>
    </source>
</evidence>
<dbReference type="SMART" id="SM00991">
    <property type="entry name" value="WHEP-TRS"/>
    <property type="match status" value="1"/>
</dbReference>
<dbReference type="AlphaFoldDB" id="A0A2U1LZ38"/>
<dbReference type="Gene3D" id="1.10.287.10">
    <property type="entry name" value="S15/NS1, RNA-binding"/>
    <property type="match status" value="1"/>
</dbReference>
<comment type="caution">
    <text evidence="7">The sequence shown here is derived from an EMBL/GenBank/DDBJ whole genome shotgun (WGS) entry which is preliminary data.</text>
</comment>
<keyword evidence="3" id="KW-0067">ATP-binding</keyword>
<protein>
    <recommendedName>
        <fullName evidence="6">WHEP-TRS domain-containing protein</fullName>
    </recommendedName>
</protein>
<dbReference type="OrthoDB" id="1693352at2759"/>
<reference evidence="7 8" key="1">
    <citation type="journal article" date="2018" name="Mol. Plant">
        <title>The genome of Artemisia annua provides insight into the evolution of Asteraceae family and artemisinin biosynthesis.</title>
        <authorList>
            <person name="Shen Q."/>
            <person name="Zhang L."/>
            <person name="Liao Z."/>
            <person name="Wang S."/>
            <person name="Yan T."/>
            <person name="Shi P."/>
            <person name="Liu M."/>
            <person name="Fu X."/>
            <person name="Pan Q."/>
            <person name="Wang Y."/>
            <person name="Lv Z."/>
            <person name="Lu X."/>
            <person name="Zhang F."/>
            <person name="Jiang W."/>
            <person name="Ma Y."/>
            <person name="Chen M."/>
            <person name="Hao X."/>
            <person name="Li L."/>
            <person name="Tang Y."/>
            <person name="Lv G."/>
            <person name="Zhou Y."/>
            <person name="Sun X."/>
            <person name="Brodelius P.E."/>
            <person name="Rose J.K.C."/>
            <person name="Tang K."/>
        </authorList>
    </citation>
    <scope>NUCLEOTIDE SEQUENCE [LARGE SCALE GENOMIC DNA]</scope>
    <source>
        <strain evidence="8">cv. Huhao1</strain>
        <tissue evidence="7">Leaf</tissue>
    </source>
</reference>
<dbReference type="GO" id="GO:0006418">
    <property type="term" value="P:tRNA aminoacylation for protein translation"/>
    <property type="evidence" value="ECO:0007669"/>
    <property type="project" value="InterPro"/>
</dbReference>
<dbReference type="GO" id="GO:0005524">
    <property type="term" value="F:ATP binding"/>
    <property type="evidence" value="ECO:0007669"/>
    <property type="project" value="UniProtKB-KW"/>
</dbReference>
<dbReference type="InterPro" id="IPR000738">
    <property type="entry name" value="WHEP-TRS_dom"/>
</dbReference>
<evidence type="ECO:0000256" key="2">
    <source>
        <dbReference type="ARBA" id="ARBA00022741"/>
    </source>
</evidence>
<keyword evidence="1" id="KW-0436">Ligase</keyword>
<keyword evidence="5" id="KW-0030">Aminoacyl-tRNA synthetase</keyword>
<evidence type="ECO:0000256" key="1">
    <source>
        <dbReference type="ARBA" id="ARBA00022598"/>
    </source>
</evidence>
<dbReference type="STRING" id="35608.A0A2U1LZ38"/>
<name>A0A2U1LZ38_ARTAN</name>
<gene>
    <name evidence="7" type="ORF">CTI12_AA437460</name>
</gene>
<dbReference type="EMBL" id="PKPP01007137">
    <property type="protein sequence ID" value="PWA54251.1"/>
    <property type="molecule type" value="Genomic_DNA"/>
</dbReference>
<dbReference type="InterPro" id="IPR009068">
    <property type="entry name" value="uS15_NS1_RNA-bd_sf"/>
</dbReference>
<evidence type="ECO:0000256" key="3">
    <source>
        <dbReference type="ARBA" id="ARBA00022840"/>
    </source>
</evidence>
<evidence type="ECO:0000259" key="6">
    <source>
        <dbReference type="SMART" id="SM00991"/>
    </source>
</evidence>
<dbReference type="Proteomes" id="UP000245207">
    <property type="component" value="Unassembled WGS sequence"/>
</dbReference>
<sequence>MVNFHEDLCLLTSGKQQLSHKMMMLKKVIRSLIFKKNTLILPQHNKLTTINHHGDVIRNLKSSHVPKSEIDDAVKALNALKLEKTEIENELKPALNSESNGNMSKDTFRQAVVNTLEYASHRLIG</sequence>
<accession>A0A2U1LZ38</accession>